<evidence type="ECO:0000259" key="2">
    <source>
        <dbReference type="Pfam" id="PF13191"/>
    </source>
</evidence>
<dbReference type="Pfam" id="PF13191">
    <property type="entry name" value="AAA_16"/>
    <property type="match status" value="1"/>
</dbReference>
<dbReference type="OrthoDB" id="8480982at2"/>
<dbReference type="AlphaFoldDB" id="A0A660L652"/>
<dbReference type="Proteomes" id="UP000278962">
    <property type="component" value="Unassembled WGS sequence"/>
</dbReference>
<dbReference type="SUPFAM" id="SSF48452">
    <property type="entry name" value="TPR-like"/>
    <property type="match status" value="1"/>
</dbReference>
<feature type="region of interest" description="Disordered" evidence="1">
    <location>
        <begin position="1"/>
        <end position="22"/>
    </location>
</feature>
<dbReference type="Gene3D" id="3.40.50.300">
    <property type="entry name" value="P-loop containing nucleotide triphosphate hydrolases"/>
    <property type="match status" value="1"/>
</dbReference>
<evidence type="ECO:0000313" key="4">
    <source>
        <dbReference type="Proteomes" id="UP000278962"/>
    </source>
</evidence>
<name>A0A660L652_9ACTN</name>
<evidence type="ECO:0000256" key="1">
    <source>
        <dbReference type="SAM" id="MobiDB-lite"/>
    </source>
</evidence>
<sequence>MERPFRATARSGCSVSSDARGASDRRPCLFELSRRSRTVIESRDLCVGRSDERERFQEFVRSSPPGAGVDVCFVRGLGGIGKTTLMQTIAEDFLQSDSQSTVLSIDCSALPAQPPIAALLRALPGTPVQERALRAAAVRLDRIGSAVRFAGPPPDSDESTVALWPSVRSLAAESLRFFSAAAVEQLAFGQLAATATNAVVAGAQAVSAGATSVTDVIASLRRQGELDEADSAVATDLDAYVAEVLREYVEGCGSANERVLIAFDKAENLTEVLRRIVALFDTAAVRAHRRLLLTFAGRLVRLPSEDGSLVEAPRFLETFPGSTLDLELSPFDGNKVLELIRAHHDALHGFPSSPPSWVVEAVLDASGGLPLWAATVAEAILAGEPDPWKDETSVMQVLGGGAVDVADIITVLFRDAKLPSGETAYPLLVALAIAPPTYPRELVCAAADSPSSAVAELTKRYSFMRKSSLHETARAVLRQALAESAESDPVLTRVAGALRAGLLQRAPAGSPHGASEEWTQYIQDLVSLELWSDTDAGIVAAVNYVLTGLPWTAPWIGPVFRDCGWFVGRRRVGQAAKLALSTCARAAYPLLLAEALGAGDRDAGALQKAIVSSARQDATFSPLIGRAFDEIDRLARRGRLALDQDARVSLDALRAAWLVTNGFDDVAGEIALGLAGPLQEIEDDAPVRESIGDTLLRLLENSASWTAAESGQAREGREAQADELLSALLTVNPGRAAVGVRVLIRAFGLSGSRERVVSRLMERRADHLTDLPFVDSLGNALSCTGAFADAERLYREALARSPDWIGGAVGRGRALLCQGLLDEAIAFLAESFGMARDKSNLSAYGEQRRRELATELALAFIVAGRLSEVDERIGPDELTSYGRLVRLAFGPSPSEAHKELAKHADGQPRMQAALAAEATIIFCRCDELLAAERAAALWTATPSRTSLETRTMDALLLRRAMADSIVPATVSAVLDLDGASQETTQQALERDPHDQD</sequence>
<comment type="caution">
    <text evidence="3">The sequence shown here is derived from an EMBL/GenBank/DDBJ whole genome shotgun (WGS) entry which is preliminary data.</text>
</comment>
<dbReference type="InterPro" id="IPR027417">
    <property type="entry name" value="P-loop_NTPase"/>
</dbReference>
<dbReference type="InterPro" id="IPR011990">
    <property type="entry name" value="TPR-like_helical_dom_sf"/>
</dbReference>
<dbReference type="EMBL" id="RBIL01000001">
    <property type="protein sequence ID" value="RKQ90467.1"/>
    <property type="molecule type" value="Genomic_DNA"/>
</dbReference>
<proteinExistence type="predicted"/>
<dbReference type="Gene3D" id="1.25.40.10">
    <property type="entry name" value="Tetratricopeptide repeat domain"/>
    <property type="match status" value="1"/>
</dbReference>
<evidence type="ECO:0000313" key="3">
    <source>
        <dbReference type="EMBL" id="RKQ90467.1"/>
    </source>
</evidence>
<protein>
    <submittedName>
        <fullName evidence="3">AAA ATPase-like protein</fullName>
    </submittedName>
</protein>
<feature type="domain" description="Orc1-like AAA ATPase" evidence="2">
    <location>
        <begin position="46"/>
        <end position="272"/>
    </location>
</feature>
<dbReference type="InterPro" id="IPR041664">
    <property type="entry name" value="AAA_16"/>
</dbReference>
<reference evidence="3 4" key="1">
    <citation type="submission" date="2018-10" db="EMBL/GenBank/DDBJ databases">
        <title>Genomic Encyclopedia of Archaeal and Bacterial Type Strains, Phase II (KMG-II): from individual species to whole genera.</title>
        <authorList>
            <person name="Goeker M."/>
        </authorList>
    </citation>
    <scope>NUCLEOTIDE SEQUENCE [LARGE SCALE GENOMIC DNA]</scope>
    <source>
        <strain evidence="3 4">DSM 14954</strain>
    </source>
</reference>
<accession>A0A660L652</accession>
<dbReference type="SUPFAM" id="SSF52540">
    <property type="entry name" value="P-loop containing nucleoside triphosphate hydrolases"/>
    <property type="match status" value="1"/>
</dbReference>
<keyword evidence="4" id="KW-1185">Reference proteome</keyword>
<gene>
    <name evidence="3" type="ORF">C8N24_0271</name>
</gene>
<organism evidence="3 4">
    <name type="scientific">Solirubrobacter pauli</name>
    <dbReference type="NCBI Taxonomy" id="166793"/>
    <lineage>
        <taxon>Bacteria</taxon>
        <taxon>Bacillati</taxon>
        <taxon>Actinomycetota</taxon>
        <taxon>Thermoleophilia</taxon>
        <taxon>Solirubrobacterales</taxon>
        <taxon>Solirubrobacteraceae</taxon>
        <taxon>Solirubrobacter</taxon>
    </lineage>
</organism>